<evidence type="ECO:0000259" key="1">
    <source>
        <dbReference type="Pfam" id="PF16116"/>
    </source>
</evidence>
<reference evidence="3 4" key="1">
    <citation type="submission" date="2021-10" db="EMBL/GenBank/DDBJ databases">
        <title>Anaerobic single-cell dispensing facilitates the cultivation of human gut bacteria.</title>
        <authorList>
            <person name="Afrizal A."/>
        </authorList>
    </citation>
    <scope>NUCLEOTIDE SEQUENCE [LARGE SCALE GENOMIC DNA]</scope>
    <source>
        <strain evidence="3 4">CLA-AA-H277</strain>
    </source>
</reference>
<name>A0AAE3DSK8_9FIRM</name>
<dbReference type="Pfam" id="PF16173">
    <property type="entry name" value="DUF4874"/>
    <property type="match status" value="1"/>
</dbReference>
<evidence type="ECO:0000313" key="3">
    <source>
        <dbReference type="EMBL" id="MCC2189698.1"/>
    </source>
</evidence>
<evidence type="ECO:0000313" key="4">
    <source>
        <dbReference type="Proteomes" id="UP001197875"/>
    </source>
</evidence>
<keyword evidence="4" id="KW-1185">Reference proteome</keyword>
<accession>A0AAE3DSK8</accession>
<sequence>MIWKGIRRKTWEFEQAFAAENSVYISNPARGWYGVYTFRAEERIAPEELKWSLREGETLSLVLVDVGGFRERPLDLATLENIRKILAFFEQNQRDVIFRPVYDQEGKGREREPASFELVLEHLGQLGALLKENPYSVFIFQGFLVGSWGELHDSSYLSEDCLKKMWERLRPGLGETIYGAVRTPAQWRLLVSEEEFQKGNFPRLGLFDDGIFASKSHLGTFGTMTREAAGWKAPWIREEELSFLETLGKRLPIGGEAVSPESAGLSEGWDCDGEKVMAELRTLRLTYLNRAYDRKLLDRWEKEGLLGAVGLHLGYRFVLRKAELIKSFGSRKRQLCLEIENSGFGGLFQEAELFLLLKSGEKTEELPIEMDFGTWAGGEKRSLEVRLEPEMAELYLKLRRKKDGAPIRFANEGSGDRFFLGSLHISEN</sequence>
<dbReference type="Proteomes" id="UP001197875">
    <property type="component" value="Unassembled WGS sequence"/>
</dbReference>
<comment type="caution">
    <text evidence="3">The sequence shown here is derived from an EMBL/GenBank/DDBJ whole genome shotgun (WGS) entry which is preliminary data.</text>
</comment>
<protein>
    <submittedName>
        <fullName evidence="3">DUF4832 domain-containing protein</fullName>
    </submittedName>
</protein>
<feature type="domain" description="DUF4874" evidence="2">
    <location>
        <begin position="27"/>
        <end position="160"/>
    </location>
</feature>
<evidence type="ECO:0000259" key="2">
    <source>
        <dbReference type="Pfam" id="PF16173"/>
    </source>
</evidence>
<dbReference type="EMBL" id="JAJEPR010000010">
    <property type="protein sequence ID" value="MCC2189698.1"/>
    <property type="molecule type" value="Genomic_DNA"/>
</dbReference>
<organism evidence="3 4">
    <name type="scientific">Fusicatenibacter faecihominis</name>
    <dbReference type="NCBI Taxonomy" id="2881276"/>
    <lineage>
        <taxon>Bacteria</taxon>
        <taxon>Bacillati</taxon>
        <taxon>Bacillota</taxon>
        <taxon>Clostridia</taxon>
        <taxon>Lachnospirales</taxon>
        <taxon>Lachnospiraceae</taxon>
        <taxon>Fusicatenibacter</taxon>
    </lineage>
</organism>
<dbReference type="InterPro" id="IPR032267">
    <property type="entry name" value="DUF4832"/>
</dbReference>
<dbReference type="Pfam" id="PF16116">
    <property type="entry name" value="DUF4832"/>
    <property type="match status" value="1"/>
</dbReference>
<dbReference type="InterPro" id="IPR032379">
    <property type="entry name" value="DUF4874"/>
</dbReference>
<feature type="domain" description="DUF4832" evidence="1">
    <location>
        <begin position="203"/>
        <end position="411"/>
    </location>
</feature>
<proteinExistence type="predicted"/>
<gene>
    <name evidence="3" type="ORF">LKD71_07760</name>
</gene>
<dbReference type="AlphaFoldDB" id="A0AAE3DSK8"/>
<dbReference type="RefSeq" id="WP_227614982.1">
    <property type="nucleotide sequence ID" value="NZ_JAJEPR010000010.1"/>
</dbReference>